<keyword evidence="1" id="KW-1015">Disulfide bond</keyword>
<dbReference type="InterPro" id="IPR036249">
    <property type="entry name" value="Thioredoxin-like_sf"/>
</dbReference>
<feature type="domain" description="Thioredoxin" evidence="2">
    <location>
        <begin position="56"/>
        <end position="196"/>
    </location>
</feature>
<dbReference type="Proteomes" id="UP000204391">
    <property type="component" value="Chromosome"/>
</dbReference>
<dbReference type="OrthoDB" id="25753at2"/>
<evidence type="ECO:0000259" key="2">
    <source>
        <dbReference type="PROSITE" id="PS51352"/>
    </source>
</evidence>
<dbReference type="PROSITE" id="PS51352">
    <property type="entry name" value="THIOREDOXIN_2"/>
    <property type="match status" value="1"/>
</dbReference>
<dbReference type="RefSeq" id="WP_089532463.1">
    <property type="nucleotide sequence ID" value="NZ_CP022437.1"/>
</dbReference>
<accession>A0A221MDB0</accession>
<dbReference type="SUPFAM" id="SSF52833">
    <property type="entry name" value="Thioredoxin-like"/>
    <property type="match status" value="1"/>
</dbReference>
<sequence>MIKKVLAGATLMLLTGLLIINITGNSEKNTGKNEIDVTGDTSVEGVAISSSTKSGLEVGMQAPNFELETLSGETVKLSDLQGKKVFINFWATWCPPCKKEMPEMQKFYEQHSDEVEILAVNVTGQENSLKAVRDFSDNFKYTYPILLDKELKVTEEYMAFGLPTTYFIGTDGVVQQPRKIGPMTFDFMKEMLEKLS</sequence>
<proteinExistence type="predicted"/>
<reference evidence="3 4" key="1">
    <citation type="journal article" date="2003" name="Int. J. Syst. Evol. Microbiol.">
        <title>Virgibacillus carmonensis sp. nov., Virgibacillus necropolis sp. nov. and Virgibacillus picturae sp. nov., three novel species isolated from deteriorated mural paintings, transfer of the species of the genus salibacillus to Virgibacillus, as Virgibacillus marismortui comb. nov. and Virgibacillus salexigens comb. nov., and emended description of the genus Virgibacillus.</title>
        <authorList>
            <person name="Heyrman J."/>
            <person name="Logan N.A."/>
            <person name="Busse H.J."/>
            <person name="Balcaen A."/>
            <person name="Lebbe L."/>
            <person name="Rodriguez-Diaz M."/>
            <person name="Swings J."/>
            <person name="De Vos P."/>
        </authorList>
    </citation>
    <scope>NUCLEOTIDE SEQUENCE [LARGE SCALE GENOMIC DNA]</scope>
    <source>
        <strain evidence="3 4">LMG 19488</strain>
    </source>
</reference>
<dbReference type="Pfam" id="PF00578">
    <property type="entry name" value="AhpC-TSA"/>
    <property type="match status" value="1"/>
</dbReference>
<keyword evidence="4" id="KW-1185">Reference proteome</keyword>
<dbReference type="GO" id="GO:0016209">
    <property type="term" value="F:antioxidant activity"/>
    <property type="evidence" value="ECO:0007669"/>
    <property type="project" value="InterPro"/>
</dbReference>
<dbReference type="KEGG" id="vne:CFK40_11625"/>
<evidence type="ECO:0000313" key="3">
    <source>
        <dbReference type="EMBL" id="ASN05614.1"/>
    </source>
</evidence>
<dbReference type="PANTHER" id="PTHR42852:SF1">
    <property type="entry name" value="THIOREDOXIN-LIKE PROTEIN YNEN"/>
    <property type="match status" value="1"/>
</dbReference>
<dbReference type="Gene3D" id="3.40.30.10">
    <property type="entry name" value="Glutaredoxin"/>
    <property type="match status" value="1"/>
</dbReference>
<dbReference type="InterPro" id="IPR000866">
    <property type="entry name" value="AhpC/TSA"/>
</dbReference>
<dbReference type="PANTHER" id="PTHR42852">
    <property type="entry name" value="THIOL:DISULFIDE INTERCHANGE PROTEIN DSBE"/>
    <property type="match status" value="1"/>
</dbReference>
<protein>
    <submittedName>
        <fullName evidence="3">Cytochrome C biogenesis protein</fullName>
    </submittedName>
</protein>
<dbReference type="GO" id="GO:0016491">
    <property type="term" value="F:oxidoreductase activity"/>
    <property type="evidence" value="ECO:0007669"/>
    <property type="project" value="InterPro"/>
</dbReference>
<name>A0A221MDB0_9BACI</name>
<evidence type="ECO:0000313" key="4">
    <source>
        <dbReference type="Proteomes" id="UP000204391"/>
    </source>
</evidence>
<dbReference type="InterPro" id="IPR050553">
    <property type="entry name" value="Thioredoxin_ResA/DsbE_sf"/>
</dbReference>
<dbReference type="InterPro" id="IPR013766">
    <property type="entry name" value="Thioredoxin_domain"/>
</dbReference>
<dbReference type="EMBL" id="CP022437">
    <property type="protein sequence ID" value="ASN05614.1"/>
    <property type="molecule type" value="Genomic_DNA"/>
</dbReference>
<gene>
    <name evidence="3" type="ORF">CFK40_11625</name>
</gene>
<dbReference type="InterPro" id="IPR017937">
    <property type="entry name" value="Thioredoxin_CS"/>
</dbReference>
<dbReference type="AlphaFoldDB" id="A0A221MDB0"/>
<evidence type="ECO:0000256" key="1">
    <source>
        <dbReference type="ARBA" id="ARBA00023157"/>
    </source>
</evidence>
<dbReference type="PROSITE" id="PS00194">
    <property type="entry name" value="THIOREDOXIN_1"/>
    <property type="match status" value="1"/>
</dbReference>
<dbReference type="CDD" id="cd02966">
    <property type="entry name" value="TlpA_like_family"/>
    <property type="match status" value="1"/>
</dbReference>
<organism evidence="3 4">
    <name type="scientific">Virgibacillus necropolis</name>
    <dbReference type="NCBI Taxonomy" id="163877"/>
    <lineage>
        <taxon>Bacteria</taxon>
        <taxon>Bacillati</taxon>
        <taxon>Bacillota</taxon>
        <taxon>Bacilli</taxon>
        <taxon>Bacillales</taxon>
        <taxon>Bacillaceae</taxon>
        <taxon>Virgibacillus</taxon>
    </lineage>
</organism>